<keyword evidence="1" id="KW-0812">Transmembrane</keyword>
<proteinExistence type="predicted"/>
<reference evidence="4" key="1">
    <citation type="journal article" date="2019" name="Int. J. Syst. Evol. Microbiol.">
        <title>The Global Catalogue of Microorganisms (GCM) 10K type strain sequencing project: providing services to taxonomists for standard genome sequencing and annotation.</title>
        <authorList>
            <consortium name="The Broad Institute Genomics Platform"/>
            <consortium name="The Broad Institute Genome Sequencing Center for Infectious Disease"/>
            <person name="Wu L."/>
            <person name="Ma J."/>
        </authorList>
    </citation>
    <scope>NUCLEOTIDE SEQUENCE [LARGE SCALE GENOMIC DNA]</scope>
    <source>
        <strain evidence="4">KCTC 33576</strain>
    </source>
</reference>
<dbReference type="CDD" id="cd16935">
    <property type="entry name" value="HATPase_AgrC-ComD-like"/>
    <property type="match status" value="1"/>
</dbReference>
<evidence type="ECO:0000256" key="1">
    <source>
        <dbReference type="SAM" id="Phobius"/>
    </source>
</evidence>
<protein>
    <submittedName>
        <fullName evidence="3">GHKL domain-containing protein</fullName>
    </submittedName>
</protein>
<feature type="transmembrane region" description="Helical" evidence="1">
    <location>
        <begin position="36"/>
        <end position="55"/>
    </location>
</feature>
<feature type="transmembrane region" description="Helical" evidence="1">
    <location>
        <begin position="93"/>
        <end position="115"/>
    </location>
</feature>
<feature type="transmembrane region" description="Helical" evidence="1">
    <location>
        <begin position="61"/>
        <end position="81"/>
    </location>
</feature>
<dbReference type="Pfam" id="PF14501">
    <property type="entry name" value="HATPase_c_5"/>
    <property type="match status" value="1"/>
</dbReference>
<evidence type="ECO:0000313" key="3">
    <source>
        <dbReference type="EMBL" id="MFD2840524.1"/>
    </source>
</evidence>
<dbReference type="Proteomes" id="UP001597391">
    <property type="component" value="Unassembled WGS sequence"/>
</dbReference>
<keyword evidence="1" id="KW-1133">Transmembrane helix</keyword>
<feature type="transmembrane region" description="Helical" evidence="1">
    <location>
        <begin position="127"/>
        <end position="149"/>
    </location>
</feature>
<dbReference type="SUPFAM" id="SSF55874">
    <property type="entry name" value="ATPase domain of HSP90 chaperone/DNA topoisomerase II/histidine kinase"/>
    <property type="match status" value="1"/>
</dbReference>
<gene>
    <name evidence="3" type="ORF">ACFSYH_08070</name>
</gene>
<sequence length="446" mass="50024">MILQALPDIPRWYTGLAEWSAALVYISIMRPRFAGWARFLVIAAALPIMIAVQVLVGRLPLAFWTVGMAAAVFMIFGFIHLCTSGNSRDSAYLTARAFVLAELVASLEWQLWVHWHPQDPTPSLGNALFALSLMLLIAAYAVGFGAAYLAERRNFPQGQWLGVERQSLVTALAISIGTFAVSNLSFLTTSTPFSGRNGLDIFYIRTLVDLAGFVALYTQQSHRNQIKNAMELAETRLMIRSQHDQYLQSKRNIEELNRMHHDLKYYVAAIREEDSADMRSEYLNQLEDSIRGYESEVQTGSPVLDVILSSKLERCHQEQIAMTLMVDGAALEFMDLMRMSALFGNALDNAIEACQDIPEPQQRIIKVSAYTQADFVLIRFENYWPKDVSLVGGLPQTTKADKAKHGYGLRNMKSIVESFGGSLTIGLEDQWFNVRILIPRNNAKVA</sequence>
<comment type="caution">
    <text evidence="3">The sequence shown here is derived from an EMBL/GenBank/DDBJ whole genome shotgun (WGS) entry which is preliminary data.</text>
</comment>
<dbReference type="PANTHER" id="PTHR40448">
    <property type="entry name" value="TWO-COMPONENT SENSOR HISTIDINE KINASE"/>
    <property type="match status" value="1"/>
</dbReference>
<dbReference type="Gene3D" id="3.30.565.10">
    <property type="entry name" value="Histidine kinase-like ATPase, C-terminal domain"/>
    <property type="match status" value="1"/>
</dbReference>
<organism evidence="3 4">
    <name type="scientific">Populibacterium corticicola</name>
    <dbReference type="NCBI Taxonomy" id="1812826"/>
    <lineage>
        <taxon>Bacteria</taxon>
        <taxon>Bacillati</taxon>
        <taxon>Actinomycetota</taxon>
        <taxon>Actinomycetes</taxon>
        <taxon>Micrococcales</taxon>
        <taxon>Jonesiaceae</taxon>
        <taxon>Populibacterium</taxon>
    </lineage>
</organism>
<feature type="transmembrane region" description="Helical" evidence="1">
    <location>
        <begin position="169"/>
        <end position="189"/>
    </location>
</feature>
<keyword evidence="1" id="KW-0472">Membrane</keyword>
<feature type="domain" description="Sensor histidine kinase NatK-like C-terminal" evidence="2">
    <location>
        <begin position="335"/>
        <end position="439"/>
    </location>
</feature>
<keyword evidence="4" id="KW-1185">Reference proteome</keyword>
<dbReference type="InterPro" id="IPR032834">
    <property type="entry name" value="NatK-like_C"/>
</dbReference>
<name>A0ABW5XGJ8_9MICO</name>
<dbReference type="EMBL" id="JBHUOP010000003">
    <property type="protein sequence ID" value="MFD2840524.1"/>
    <property type="molecule type" value="Genomic_DNA"/>
</dbReference>
<dbReference type="PANTHER" id="PTHR40448:SF1">
    <property type="entry name" value="TWO-COMPONENT SENSOR HISTIDINE KINASE"/>
    <property type="match status" value="1"/>
</dbReference>
<dbReference type="InterPro" id="IPR036890">
    <property type="entry name" value="HATPase_C_sf"/>
</dbReference>
<feature type="transmembrane region" description="Helical" evidence="1">
    <location>
        <begin position="201"/>
        <end position="218"/>
    </location>
</feature>
<evidence type="ECO:0000313" key="4">
    <source>
        <dbReference type="Proteomes" id="UP001597391"/>
    </source>
</evidence>
<evidence type="ECO:0000259" key="2">
    <source>
        <dbReference type="Pfam" id="PF14501"/>
    </source>
</evidence>
<accession>A0ABW5XGJ8</accession>
<dbReference type="RefSeq" id="WP_377466386.1">
    <property type="nucleotide sequence ID" value="NZ_JBHUOP010000003.1"/>
</dbReference>